<keyword evidence="1" id="KW-1133">Transmembrane helix</keyword>
<feature type="transmembrane region" description="Helical" evidence="1">
    <location>
        <begin position="13"/>
        <end position="36"/>
    </location>
</feature>
<gene>
    <name evidence="2" type="ORF">Cba03nite_17950</name>
</gene>
<comment type="caution">
    <text evidence="2">The sequence shown here is derived from an EMBL/GenBank/DDBJ whole genome shotgun (WGS) entry which is preliminary data.</text>
</comment>
<evidence type="ECO:0000313" key="2">
    <source>
        <dbReference type="EMBL" id="GIF80446.1"/>
    </source>
</evidence>
<dbReference type="RefSeq" id="WP_203743981.1">
    <property type="nucleotide sequence ID" value="NZ_BONF01000009.1"/>
</dbReference>
<sequence length="144" mass="15241">MSENNDEVPRKRFGTYFVVAVSLGALLAGAAVGVLIGRHRADPDKASQVEALAGAIDQCHHQVTRKAMRDGRGGRPIAFSENHAVGGYNELGSPFAVVDGAGELVEADGSKGRYLYTCTLSAYDEETGRWGLTGISSGWDRLSG</sequence>
<keyword evidence="1" id="KW-0472">Membrane</keyword>
<accession>A0A8J3JGW6</accession>
<organism evidence="2 3">
    <name type="scientific">Catellatospora bangladeshensis</name>
    <dbReference type="NCBI Taxonomy" id="310355"/>
    <lineage>
        <taxon>Bacteria</taxon>
        <taxon>Bacillati</taxon>
        <taxon>Actinomycetota</taxon>
        <taxon>Actinomycetes</taxon>
        <taxon>Micromonosporales</taxon>
        <taxon>Micromonosporaceae</taxon>
        <taxon>Catellatospora</taxon>
    </lineage>
</organism>
<evidence type="ECO:0000256" key="1">
    <source>
        <dbReference type="SAM" id="Phobius"/>
    </source>
</evidence>
<proteinExistence type="predicted"/>
<evidence type="ECO:0000313" key="3">
    <source>
        <dbReference type="Proteomes" id="UP000601223"/>
    </source>
</evidence>
<protein>
    <submittedName>
        <fullName evidence="2">Uncharacterized protein</fullName>
    </submittedName>
</protein>
<dbReference type="AlphaFoldDB" id="A0A8J3JGW6"/>
<dbReference type="Proteomes" id="UP000601223">
    <property type="component" value="Unassembled WGS sequence"/>
</dbReference>
<keyword evidence="1" id="KW-0812">Transmembrane</keyword>
<reference evidence="2 3" key="1">
    <citation type="submission" date="2021-01" db="EMBL/GenBank/DDBJ databases">
        <title>Whole genome shotgun sequence of Catellatospora bangladeshensis NBRC 107357.</title>
        <authorList>
            <person name="Komaki H."/>
            <person name="Tamura T."/>
        </authorList>
    </citation>
    <scope>NUCLEOTIDE SEQUENCE [LARGE SCALE GENOMIC DNA]</scope>
    <source>
        <strain evidence="2 3">NBRC 107357</strain>
    </source>
</reference>
<dbReference type="EMBL" id="BONF01000009">
    <property type="protein sequence ID" value="GIF80446.1"/>
    <property type="molecule type" value="Genomic_DNA"/>
</dbReference>
<keyword evidence="3" id="KW-1185">Reference proteome</keyword>
<name>A0A8J3JGW6_9ACTN</name>